<evidence type="ECO:0000313" key="13">
    <source>
        <dbReference type="EMBL" id="MFD2235876.1"/>
    </source>
</evidence>
<dbReference type="Pfam" id="PF21082">
    <property type="entry name" value="MS_channel_3rd"/>
    <property type="match status" value="1"/>
</dbReference>
<evidence type="ECO:0000256" key="7">
    <source>
        <dbReference type="SAM" id="MobiDB-lite"/>
    </source>
</evidence>
<keyword evidence="5 8" id="KW-1133">Transmembrane helix</keyword>
<comment type="subcellular location">
    <subcellularLocation>
        <location evidence="1">Cell membrane</location>
        <topology evidence="1">Multi-pass membrane protein</topology>
    </subcellularLocation>
</comment>
<proteinExistence type="inferred from homology"/>
<dbReference type="Pfam" id="PF00924">
    <property type="entry name" value="MS_channel_2nd"/>
    <property type="match status" value="1"/>
</dbReference>
<protein>
    <submittedName>
        <fullName evidence="13">Mechanosensitive ion channel domain-containing protein</fullName>
    </submittedName>
</protein>
<dbReference type="Gene3D" id="1.10.287.1260">
    <property type="match status" value="1"/>
</dbReference>
<dbReference type="Gene3D" id="2.30.30.60">
    <property type="match status" value="1"/>
</dbReference>
<dbReference type="InterPro" id="IPR023408">
    <property type="entry name" value="MscS_beta-dom_sf"/>
</dbReference>
<evidence type="ECO:0000313" key="14">
    <source>
        <dbReference type="Proteomes" id="UP001597371"/>
    </source>
</evidence>
<accession>A0ABW5CG24</accession>
<dbReference type="InterPro" id="IPR049142">
    <property type="entry name" value="MS_channel_1st"/>
</dbReference>
<dbReference type="PANTHER" id="PTHR30460">
    <property type="entry name" value="MODERATE CONDUCTANCE MECHANOSENSITIVE CHANNEL YBIO"/>
    <property type="match status" value="1"/>
</dbReference>
<dbReference type="SUPFAM" id="SSF82861">
    <property type="entry name" value="Mechanosensitive channel protein MscS (YggB), transmembrane region"/>
    <property type="match status" value="1"/>
</dbReference>
<feature type="transmembrane region" description="Helical" evidence="8">
    <location>
        <begin position="476"/>
        <end position="495"/>
    </location>
</feature>
<dbReference type="SUPFAM" id="SSF50182">
    <property type="entry name" value="Sm-like ribonucleoproteins"/>
    <property type="match status" value="1"/>
</dbReference>
<feature type="transmembrane region" description="Helical" evidence="8">
    <location>
        <begin position="233"/>
        <end position="251"/>
    </location>
</feature>
<evidence type="ECO:0000256" key="3">
    <source>
        <dbReference type="ARBA" id="ARBA00022475"/>
    </source>
</evidence>
<dbReference type="RefSeq" id="WP_377946315.1">
    <property type="nucleotide sequence ID" value="NZ_JBHUIJ010000002.1"/>
</dbReference>
<dbReference type="InterPro" id="IPR011066">
    <property type="entry name" value="MscS_channel_C_sf"/>
</dbReference>
<feature type="transmembrane region" description="Helical" evidence="8">
    <location>
        <begin position="305"/>
        <end position="328"/>
    </location>
</feature>
<evidence type="ECO:0000259" key="12">
    <source>
        <dbReference type="Pfam" id="PF25392"/>
    </source>
</evidence>
<feature type="transmembrane region" description="Helical" evidence="8">
    <location>
        <begin position="190"/>
        <end position="212"/>
    </location>
</feature>
<dbReference type="InterPro" id="IPR045276">
    <property type="entry name" value="YbiO_bact"/>
</dbReference>
<feature type="transmembrane region" description="Helical" evidence="8">
    <location>
        <begin position="109"/>
        <end position="131"/>
    </location>
</feature>
<comment type="caution">
    <text evidence="13">The sequence shown here is derived from an EMBL/GenBank/DDBJ whole genome shotgun (WGS) entry which is preliminary data.</text>
</comment>
<feature type="domain" description="Mechanosensitive ion channel MscS" evidence="9">
    <location>
        <begin position="522"/>
        <end position="585"/>
    </location>
</feature>
<feature type="domain" description="Moderate conductance mechanosensitive channel YbiO-like transmembrane helix 1" evidence="12">
    <location>
        <begin position="342"/>
        <end position="420"/>
    </location>
</feature>
<dbReference type="InterPro" id="IPR010920">
    <property type="entry name" value="LSM_dom_sf"/>
</dbReference>
<dbReference type="InterPro" id="IPR011014">
    <property type="entry name" value="MscS_channel_TM-2"/>
</dbReference>
<feature type="transmembrane region" description="Helical" evidence="8">
    <location>
        <begin position="340"/>
        <end position="365"/>
    </location>
</feature>
<dbReference type="EMBL" id="JBHUIJ010000002">
    <property type="protein sequence ID" value="MFD2235876.1"/>
    <property type="molecule type" value="Genomic_DNA"/>
</dbReference>
<organism evidence="13 14">
    <name type="scientific">Aureimonas populi</name>
    <dbReference type="NCBI Taxonomy" id="1701758"/>
    <lineage>
        <taxon>Bacteria</taxon>
        <taxon>Pseudomonadati</taxon>
        <taxon>Pseudomonadota</taxon>
        <taxon>Alphaproteobacteria</taxon>
        <taxon>Hyphomicrobiales</taxon>
        <taxon>Aurantimonadaceae</taxon>
        <taxon>Aureimonas</taxon>
    </lineage>
</organism>
<keyword evidence="14" id="KW-1185">Reference proteome</keyword>
<dbReference type="Pfam" id="PF25392">
    <property type="entry name" value="MS_channel_TM1"/>
    <property type="match status" value="1"/>
</dbReference>
<comment type="similarity">
    <text evidence="2">Belongs to the MscS (TC 1.A.23) family.</text>
</comment>
<keyword evidence="6 8" id="KW-0472">Membrane</keyword>
<evidence type="ECO:0000256" key="6">
    <source>
        <dbReference type="ARBA" id="ARBA00023136"/>
    </source>
</evidence>
<dbReference type="Pfam" id="PF21088">
    <property type="entry name" value="MS_channel_1st"/>
    <property type="match status" value="1"/>
</dbReference>
<name>A0ABW5CG24_9HYPH</name>
<feature type="transmembrane region" description="Helical" evidence="8">
    <location>
        <begin position="392"/>
        <end position="415"/>
    </location>
</feature>
<evidence type="ECO:0000256" key="4">
    <source>
        <dbReference type="ARBA" id="ARBA00022692"/>
    </source>
</evidence>
<evidence type="ECO:0000259" key="11">
    <source>
        <dbReference type="Pfam" id="PF21088"/>
    </source>
</evidence>
<feature type="domain" description="Mechanosensitive ion channel transmembrane helices 2/3" evidence="11">
    <location>
        <begin position="480"/>
        <end position="520"/>
    </location>
</feature>
<dbReference type="InterPro" id="IPR057485">
    <property type="entry name" value="YbiO-like_TM1"/>
</dbReference>
<feature type="transmembrane region" description="Helical" evidence="8">
    <location>
        <begin position="263"/>
        <end position="284"/>
    </location>
</feature>
<feature type="transmembrane region" description="Helical" evidence="8">
    <location>
        <begin position="501"/>
        <end position="519"/>
    </location>
</feature>
<feature type="transmembrane region" description="Helical" evidence="8">
    <location>
        <begin position="435"/>
        <end position="456"/>
    </location>
</feature>
<feature type="domain" description="Mechanosensitive ion channel MscS C-terminal" evidence="10">
    <location>
        <begin position="592"/>
        <end position="678"/>
    </location>
</feature>
<sequence length="732" mass="79107">MGEGERASIDDLIRILESDVTRARLVESLRAMAYRPAEGEEGGAAAQEDAGDIWADEMTGSLPATLARYTRSGVEAAQGALQTVAGLADASAELLSGTQAINLPRIYQAVAPVFAVAVAVFGAYFLLSLALRPVFDWIAARAKPGRPLRKLGLLASAFVVSAGKILLSALAGHVAAFIFFAGPPNLNQALFLNAFLLVGGIKVALSAFVAPYHPPLRMTPFGDRQARYWYGRLALLISLLGYTFLFVAPVVEANSNMRAANSVRFIVVTAVFVIMLSLILRNRVTVRERLQRSYLAGDRSFQAQVNMALGHVWVLGAAAFVCALYALWLSSPEDGLQFMIVASLRSLAAITIGGLVITLLSKLILRGIRIPQSSKDRFPLLERRVNTFIPKLLLIVRIVVILLVFGSILNAWALLDLASWATTPLGQRFISGGAGALLVLCIGVAVYLVVSSWVEYRLNPNYGTVPTARERTLLSLFRNAFTVTLLVLVLMSVLSQLGIDIAPLLAGAGVVGLAIGFGAQKLVQDIITGAFLQIENVMNEGDVVEVAGIAGVVEKLTIRSVSLRSLDGTYHLIPFSAVDQVSNMTKDFSNFVADVSVSYREDIGEVKAAMREAFDILREGEQGMNVIDDFEIFGVETIGNYTVTVRGRMRTLPGTQWSVGRAYREIVKRTLDRRGIEIPLPQTTLWFGSNKDGSAPPLHFMRDREAPATILTPARETPGPTGEEAAEPKPPA</sequence>
<evidence type="ECO:0000256" key="2">
    <source>
        <dbReference type="ARBA" id="ARBA00008017"/>
    </source>
</evidence>
<dbReference type="Gene3D" id="3.30.70.100">
    <property type="match status" value="1"/>
</dbReference>
<evidence type="ECO:0000259" key="9">
    <source>
        <dbReference type="Pfam" id="PF00924"/>
    </source>
</evidence>
<evidence type="ECO:0000259" key="10">
    <source>
        <dbReference type="Pfam" id="PF21082"/>
    </source>
</evidence>
<feature type="region of interest" description="Disordered" evidence="7">
    <location>
        <begin position="705"/>
        <end position="732"/>
    </location>
</feature>
<evidence type="ECO:0000256" key="5">
    <source>
        <dbReference type="ARBA" id="ARBA00022989"/>
    </source>
</evidence>
<dbReference type="InterPro" id="IPR049278">
    <property type="entry name" value="MS_channel_C"/>
</dbReference>
<dbReference type="PANTHER" id="PTHR30460:SF0">
    <property type="entry name" value="MODERATE CONDUCTANCE MECHANOSENSITIVE CHANNEL YBIO"/>
    <property type="match status" value="1"/>
</dbReference>
<keyword evidence="4 8" id="KW-0812">Transmembrane</keyword>
<feature type="transmembrane region" description="Helical" evidence="8">
    <location>
        <begin position="151"/>
        <end position="178"/>
    </location>
</feature>
<dbReference type="InterPro" id="IPR006685">
    <property type="entry name" value="MscS_channel_2nd"/>
</dbReference>
<evidence type="ECO:0000256" key="1">
    <source>
        <dbReference type="ARBA" id="ARBA00004651"/>
    </source>
</evidence>
<gene>
    <name evidence="13" type="ORF">ACFSKQ_00165</name>
</gene>
<evidence type="ECO:0000256" key="8">
    <source>
        <dbReference type="SAM" id="Phobius"/>
    </source>
</evidence>
<dbReference type="SUPFAM" id="SSF82689">
    <property type="entry name" value="Mechanosensitive channel protein MscS (YggB), C-terminal domain"/>
    <property type="match status" value="1"/>
</dbReference>
<reference evidence="14" key="1">
    <citation type="journal article" date="2019" name="Int. J. Syst. Evol. Microbiol.">
        <title>The Global Catalogue of Microorganisms (GCM) 10K type strain sequencing project: providing services to taxonomists for standard genome sequencing and annotation.</title>
        <authorList>
            <consortium name="The Broad Institute Genomics Platform"/>
            <consortium name="The Broad Institute Genome Sequencing Center for Infectious Disease"/>
            <person name="Wu L."/>
            <person name="Ma J."/>
        </authorList>
    </citation>
    <scope>NUCLEOTIDE SEQUENCE [LARGE SCALE GENOMIC DNA]</scope>
    <source>
        <strain evidence="14">ZS-35-S2</strain>
    </source>
</reference>
<keyword evidence="3" id="KW-1003">Cell membrane</keyword>
<dbReference type="Proteomes" id="UP001597371">
    <property type="component" value="Unassembled WGS sequence"/>
</dbReference>